<evidence type="ECO:0000313" key="1">
    <source>
        <dbReference type="EMBL" id="GGK25335.1"/>
    </source>
</evidence>
<proteinExistence type="predicted"/>
<comment type="caution">
    <text evidence="1">The sequence shown here is derived from an EMBL/GenBank/DDBJ whole genome shotgun (WGS) entry which is preliminary data.</text>
</comment>
<organism evidence="1 2">
    <name type="scientific">Salinarimonas ramus</name>
    <dbReference type="NCBI Taxonomy" id="690164"/>
    <lineage>
        <taxon>Bacteria</taxon>
        <taxon>Pseudomonadati</taxon>
        <taxon>Pseudomonadota</taxon>
        <taxon>Alphaproteobacteria</taxon>
        <taxon>Hyphomicrobiales</taxon>
        <taxon>Salinarimonadaceae</taxon>
        <taxon>Salinarimonas</taxon>
    </lineage>
</organism>
<dbReference type="Proteomes" id="UP000600449">
    <property type="component" value="Unassembled WGS sequence"/>
</dbReference>
<protein>
    <submittedName>
        <fullName evidence="1">Uncharacterized protein</fullName>
    </submittedName>
</protein>
<keyword evidence="2" id="KW-1185">Reference proteome</keyword>
<reference evidence="1 2" key="1">
    <citation type="journal article" date="2014" name="Int. J. Syst. Evol. Microbiol.">
        <title>Complete genome sequence of Corynebacterium casei LMG S-19264T (=DSM 44701T), isolated from a smear-ripened cheese.</title>
        <authorList>
            <consortium name="US DOE Joint Genome Institute (JGI-PGF)"/>
            <person name="Walter F."/>
            <person name="Albersmeier A."/>
            <person name="Kalinowski J."/>
            <person name="Ruckert C."/>
        </authorList>
    </citation>
    <scope>NUCLEOTIDE SEQUENCE [LARGE SCALE GENOMIC DNA]</scope>
    <source>
        <strain evidence="1 2">CGMCC 1.9161</strain>
    </source>
</reference>
<accession>A0A917Q4Z8</accession>
<evidence type="ECO:0000313" key="2">
    <source>
        <dbReference type="Proteomes" id="UP000600449"/>
    </source>
</evidence>
<name>A0A917Q4Z8_9HYPH</name>
<gene>
    <name evidence="1" type="ORF">GCM10011322_09890</name>
</gene>
<dbReference type="AlphaFoldDB" id="A0A917Q4Z8"/>
<dbReference type="EMBL" id="BMMF01000003">
    <property type="protein sequence ID" value="GGK25335.1"/>
    <property type="molecule type" value="Genomic_DNA"/>
</dbReference>
<sequence>MRHDAQRTVRPFGLKCAGSMTYSLAQDGQVISMANQVGRAPLGAGAALPLASVSVKGA</sequence>